<dbReference type="PANTHER" id="PTHR43060">
    <property type="entry name" value="3-HYDROXYISOBUTYRATE DEHYDROGENASE-LIKE 1, MITOCHONDRIAL-RELATED"/>
    <property type="match status" value="1"/>
</dbReference>
<evidence type="ECO:0000259" key="3">
    <source>
        <dbReference type="Pfam" id="PF03446"/>
    </source>
</evidence>
<dbReference type="Pfam" id="PF14833">
    <property type="entry name" value="NAD_binding_11"/>
    <property type="match status" value="1"/>
</dbReference>
<dbReference type="SUPFAM" id="SSF51735">
    <property type="entry name" value="NAD(P)-binding Rossmann-fold domains"/>
    <property type="match status" value="1"/>
</dbReference>
<gene>
    <name evidence="5" type="ORF">QC821_20950</name>
</gene>
<dbReference type="PANTHER" id="PTHR43060:SF15">
    <property type="entry name" value="3-HYDROXYISOBUTYRATE DEHYDROGENASE-LIKE 1, MITOCHONDRIAL-RELATED"/>
    <property type="match status" value="1"/>
</dbReference>
<sequence>MKTVIFAGLGSMGWPMASNLHDAGIKVVPYDVDAEKVQEFQRRTGTGGEVNPSLPTVDGLLIMVVNAQQVRSLLFEQGMIEKLKPGACIVQMSTISPADSAKISHEIRDVRVDLHFVDAPVSGGVVGAQQGSLTIMAAGIPAALTACRDVFEVLGGAIFPAGDQPGQGSAFKSVNQLLCGVHIAAAAEALSLAEKNGLDLETMVEMLGASAASSWMLKDRGPRMILPPDEITSVVDIFCKDLGIVCESAKQSRAYTPLANASYQLFVASSERGEGKLDDSQLIRTYRLLNGM</sequence>
<name>A0ABU1HL43_9GAMM</name>
<dbReference type="Gene3D" id="3.40.50.720">
    <property type="entry name" value="NAD(P)-binding Rossmann-like Domain"/>
    <property type="match status" value="1"/>
</dbReference>
<evidence type="ECO:0000259" key="4">
    <source>
        <dbReference type="Pfam" id="PF14833"/>
    </source>
</evidence>
<dbReference type="RefSeq" id="WP_309725341.1">
    <property type="nucleotide sequence ID" value="NZ_JARWAM010000028.1"/>
</dbReference>
<accession>A0ABU1HL43</accession>
<dbReference type="EC" id="1.1.-.-" evidence="5"/>
<protein>
    <submittedName>
        <fullName evidence="5">NAD(P)-dependent oxidoreductase</fullName>
        <ecNumber evidence="5">1.1.-.-</ecNumber>
    </submittedName>
</protein>
<dbReference type="SUPFAM" id="SSF48179">
    <property type="entry name" value="6-phosphogluconate dehydrogenase C-terminal domain-like"/>
    <property type="match status" value="1"/>
</dbReference>
<dbReference type="Gene3D" id="1.10.1040.10">
    <property type="entry name" value="N-(1-d-carboxylethyl)-l-norvaline Dehydrogenase, domain 2"/>
    <property type="match status" value="1"/>
</dbReference>
<keyword evidence="6" id="KW-1185">Reference proteome</keyword>
<evidence type="ECO:0000313" key="6">
    <source>
        <dbReference type="Proteomes" id="UP001251374"/>
    </source>
</evidence>
<evidence type="ECO:0000256" key="2">
    <source>
        <dbReference type="ARBA" id="ARBA00023027"/>
    </source>
</evidence>
<proteinExistence type="predicted"/>
<feature type="domain" description="3-hydroxyisobutyrate dehydrogenase-like NAD-binding" evidence="4">
    <location>
        <begin position="166"/>
        <end position="286"/>
    </location>
</feature>
<reference evidence="5 6" key="1">
    <citation type="submission" date="2023-04" db="EMBL/GenBank/DDBJ databases">
        <title>A long-awaited taxogenomic arrangement of the family Halomonadaceae.</title>
        <authorList>
            <person name="De La Haba R."/>
            <person name="Chuvochina M."/>
            <person name="Wittouck S."/>
            <person name="Arahal D.R."/>
            <person name="Sanchez-Porro C."/>
            <person name="Hugenholtz P."/>
            <person name="Ventosa A."/>
        </authorList>
    </citation>
    <scope>NUCLEOTIDE SEQUENCE [LARGE SCALE GENOMIC DNA]</scope>
    <source>
        <strain evidence="5 6">DSM 26770</strain>
    </source>
</reference>
<dbReference type="InterPro" id="IPR013328">
    <property type="entry name" value="6PGD_dom2"/>
</dbReference>
<dbReference type="Pfam" id="PF03446">
    <property type="entry name" value="NAD_binding_2"/>
    <property type="match status" value="1"/>
</dbReference>
<dbReference type="InterPro" id="IPR006115">
    <property type="entry name" value="6PGDH_NADP-bd"/>
</dbReference>
<dbReference type="PIRSF" id="PIRSF000103">
    <property type="entry name" value="HIBADH"/>
    <property type="match status" value="1"/>
</dbReference>
<keyword evidence="1 5" id="KW-0560">Oxidoreductase</keyword>
<dbReference type="InterPro" id="IPR008927">
    <property type="entry name" value="6-PGluconate_DH-like_C_sf"/>
</dbReference>
<evidence type="ECO:0000313" key="5">
    <source>
        <dbReference type="EMBL" id="MDR5907748.1"/>
    </source>
</evidence>
<keyword evidence="2" id="KW-0520">NAD</keyword>
<dbReference type="GO" id="GO:0016491">
    <property type="term" value="F:oxidoreductase activity"/>
    <property type="evidence" value="ECO:0007669"/>
    <property type="project" value="UniProtKB-KW"/>
</dbReference>
<dbReference type="InterPro" id="IPR015815">
    <property type="entry name" value="HIBADH-related"/>
</dbReference>
<dbReference type="InterPro" id="IPR029154">
    <property type="entry name" value="HIBADH-like_NADP-bd"/>
</dbReference>
<dbReference type="Proteomes" id="UP001251374">
    <property type="component" value="Unassembled WGS sequence"/>
</dbReference>
<dbReference type="InterPro" id="IPR036291">
    <property type="entry name" value="NAD(P)-bd_dom_sf"/>
</dbReference>
<comment type="caution">
    <text evidence="5">The sequence shown here is derived from an EMBL/GenBank/DDBJ whole genome shotgun (WGS) entry which is preliminary data.</text>
</comment>
<evidence type="ECO:0000256" key="1">
    <source>
        <dbReference type="ARBA" id="ARBA00023002"/>
    </source>
</evidence>
<organism evidence="5 6">
    <name type="scientific">Franzmannia qiaohouensis</name>
    <dbReference type="NCBI Taxonomy" id="1329370"/>
    <lineage>
        <taxon>Bacteria</taxon>
        <taxon>Pseudomonadati</taxon>
        <taxon>Pseudomonadota</taxon>
        <taxon>Gammaproteobacteria</taxon>
        <taxon>Oceanospirillales</taxon>
        <taxon>Halomonadaceae</taxon>
        <taxon>Franzmannia</taxon>
    </lineage>
</organism>
<feature type="domain" description="6-phosphogluconate dehydrogenase NADP-binding" evidence="3">
    <location>
        <begin position="4"/>
        <end position="159"/>
    </location>
</feature>
<dbReference type="EMBL" id="JARWAM010000028">
    <property type="protein sequence ID" value="MDR5907748.1"/>
    <property type="molecule type" value="Genomic_DNA"/>
</dbReference>